<comment type="caution">
    <text evidence="10">The sequence shown here is derived from an EMBL/GenBank/DDBJ whole genome shotgun (WGS) entry which is preliminary data.</text>
</comment>
<dbReference type="Proteomes" id="UP001280121">
    <property type="component" value="Unassembled WGS sequence"/>
</dbReference>
<comment type="similarity">
    <text evidence="2">Belongs to the cytochrome P450 family.</text>
</comment>
<dbReference type="InterPro" id="IPR001128">
    <property type="entry name" value="Cyt_P450"/>
</dbReference>
<evidence type="ECO:0008006" key="12">
    <source>
        <dbReference type="Google" id="ProtNLM"/>
    </source>
</evidence>
<keyword evidence="4 8" id="KW-0479">Metal-binding</keyword>
<keyword evidence="11" id="KW-1185">Reference proteome</keyword>
<protein>
    <recommendedName>
        <fullName evidence="12">Cytochrome P450</fullName>
    </recommendedName>
</protein>
<dbReference type="CDD" id="cd11072">
    <property type="entry name" value="CYP71-like"/>
    <property type="match status" value="1"/>
</dbReference>
<comment type="cofactor">
    <cofactor evidence="1 8">
        <name>heme</name>
        <dbReference type="ChEBI" id="CHEBI:30413"/>
    </cofactor>
</comment>
<keyword evidence="6 8" id="KW-0408">Iron</keyword>
<evidence type="ECO:0000313" key="11">
    <source>
        <dbReference type="Proteomes" id="UP001280121"/>
    </source>
</evidence>
<keyword evidence="3 8" id="KW-0349">Heme</keyword>
<evidence type="ECO:0000256" key="8">
    <source>
        <dbReference type="PIRSR" id="PIRSR602401-1"/>
    </source>
</evidence>
<evidence type="ECO:0000256" key="4">
    <source>
        <dbReference type="ARBA" id="ARBA00022723"/>
    </source>
</evidence>
<dbReference type="SUPFAM" id="SSF48264">
    <property type="entry name" value="Cytochrome P450"/>
    <property type="match status" value="1"/>
</dbReference>
<dbReference type="EMBL" id="JANJYI010000006">
    <property type="protein sequence ID" value="KAK2644586.1"/>
    <property type="molecule type" value="Genomic_DNA"/>
</dbReference>
<evidence type="ECO:0000256" key="7">
    <source>
        <dbReference type="ARBA" id="ARBA00023033"/>
    </source>
</evidence>
<name>A0AAD9TYW2_9ROSI</name>
<accession>A0AAD9TYW2</accession>
<dbReference type="GO" id="GO:0016705">
    <property type="term" value="F:oxidoreductase activity, acting on paired donors, with incorporation or reduction of molecular oxygen"/>
    <property type="evidence" value="ECO:0007669"/>
    <property type="project" value="InterPro"/>
</dbReference>
<reference evidence="10" key="1">
    <citation type="journal article" date="2023" name="Plant J.">
        <title>Genome sequences and population genomics provide insights into the demographic history, inbreeding, and mutation load of two 'living fossil' tree species of Dipteronia.</title>
        <authorList>
            <person name="Feng Y."/>
            <person name="Comes H.P."/>
            <person name="Chen J."/>
            <person name="Zhu S."/>
            <person name="Lu R."/>
            <person name="Zhang X."/>
            <person name="Li P."/>
            <person name="Qiu J."/>
            <person name="Olsen K.M."/>
            <person name="Qiu Y."/>
        </authorList>
    </citation>
    <scope>NUCLEOTIDE SEQUENCE</scope>
    <source>
        <strain evidence="10">KIB01</strain>
    </source>
</reference>
<evidence type="ECO:0000313" key="10">
    <source>
        <dbReference type="EMBL" id="KAK2644586.1"/>
    </source>
</evidence>
<keyword evidence="9" id="KW-0732">Signal</keyword>
<keyword evidence="5" id="KW-0560">Oxidoreductase</keyword>
<keyword evidence="7" id="KW-0503">Monooxygenase</keyword>
<dbReference type="InterPro" id="IPR036396">
    <property type="entry name" value="Cyt_P450_sf"/>
</dbReference>
<proteinExistence type="inferred from homology"/>
<evidence type="ECO:0000256" key="1">
    <source>
        <dbReference type="ARBA" id="ARBA00001971"/>
    </source>
</evidence>
<evidence type="ECO:0000256" key="2">
    <source>
        <dbReference type="ARBA" id="ARBA00010617"/>
    </source>
</evidence>
<dbReference type="GO" id="GO:0020037">
    <property type="term" value="F:heme binding"/>
    <property type="evidence" value="ECO:0007669"/>
    <property type="project" value="InterPro"/>
</dbReference>
<dbReference type="PANTHER" id="PTHR47955">
    <property type="entry name" value="CYTOCHROME P450 FAMILY 71 PROTEIN"/>
    <property type="match status" value="1"/>
</dbReference>
<dbReference type="InterPro" id="IPR002401">
    <property type="entry name" value="Cyt_P450_E_grp-I"/>
</dbReference>
<evidence type="ECO:0000256" key="9">
    <source>
        <dbReference type="SAM" id="SignalP"/>
    </source>
</evidence>
<evidence type="ECO:0000256" key="6">
    <source>
        <dbReference type="ARBA" id="ARBA00023004"/>
    </source>
</evidence>
<dbReference type="GO" id="GO:0005506">
    <property type="term" value="F:iron ion binding"/>
    <property type="evidence" value="ECO:0007669"/>
    <property type="project" value="InterPro"/>
</dbReference>
<feature type="signal peptide" evidence="9">
    <location>
        <begin position="1"/>
        <end position="18"/>
    </location>
</feature>
<evidence type="ECO:0000256" key="3">
    <source>
        <dbReference type="ARBA" id="ARBA00022617"/>
    </source>
</evidence>
<evidence type="ECO:0000256" key="5">
    <source>
        <dbReference type="ARBA" id="ARBA00023002"/>
    </source>
</evidence>
<gene>
    <name evidence="10" type="ORF">Ddye_019781</name>
</gene>
<dbReference type="Pfam" id="PF00067">
    <property type="entry name" value="p450"/>
    <property type="match status" value="1"/>
</dbReference>
<sequence>MAFFSIFLLLLLVLLSLFFIFNLKKKNPNQPPSPPKLPIIGNLHQLGKLPHRSLQKLSQNYGPIMLLQLGKVPTLVISSPEMAKQVLKTHDLECCSRPLTQGPRRLSYNFLDIAFSPYNDYWKEMRKICVLELKKICVLELFSSRRVKSFASVREESAASLIDLISQTSPNIPVNLSEKMFYLLDSIICKIVCGRSYQGKQFQNGSNSKHEKVIQEAMAMLGSFSAADFFPYVGWIVDVFTGLHDRREKSFHEFDEFYQMVIDEHLDPHRPVPENEDTVDFLIRLLKNQSDGGSLTQDHIKAILMNVFLGSIDTTSVTLVWAMTELMKNPRVMKKLQAEIRSSVGEINKPQLVEGTVCENLKYLKMVFKETLRLHPPSVLMIPHLAQQHIKIGGYDVYPNTRIQVNVFAIGRDPETWKNPQEFYPERFENEAIGIDFLGQNFELLPFGSRRRVCPGITMATASFELVLGNLLYHFDWKLPNGMETQDLSMEEELGLTVHKKIPLCLVPIKYNP</sequence>
<feature type="chain" id="PRO_5041905730" description="Cytochrome P450" evidence="9">
    <location>
        <begin position="19"/>
        <end position="513"/>
    </location>
</feature>
<feature type="binding site" description="axial binding residue" evidence="8">
    <location>
        <position position="454"/>
    </location>
    <ligand>
        <name>heme</name>
        <dbReference type="ChEBI" id="CHEBI:30413"/>
    </ligand>
    <ligandPart>
        <name>Fe</name>
        <dbReference type="ChEBI" id="CHEBI:18248"/>
    </ligandPart>
</feature>
<dbReference type="PRINTS" id="PR00385">
    <property type="entry name" value="P450"/>
</dbReference>
<dbReference type="Gene3D" id="1.10.630.10">
    <property type="entry name" value="Cytochrome P450"/>
    <property type="match status" value="1"/>
</dbReference>
<dbReference type="FunFam" id="1.10.630.10:FF:000011">
    <property type="entry name" value="Cytochrome P450 83B1"/>
    <property type="match status" value="1"/>
</dbReference>
<dbReference type="GO" id="GO:0004497">
    <property type="term" value="F:monooxygenase activity"/>
    <property type="evidence" value="ECO:0007669"/>
    <property type="project" value="UniProtKB-KW"/>
</dbReference>
<dbReference type="AlphaFoldDB" id="A0AAD9TYW2"/>
<dbReference type="PANTHER" id="PTHR47955:SF19">
    <property type="entry name" value="CYTOCHROME P450 71A9-LIKE ISOFORM X1"/>
    <property type="match status" value="1"/>
</dbReference>
<organism evidence="10 11">
    <name type="scientific">Dipteronia dyeriana</name>
    <dbReference type="NCBI Taxonomy" id="168575"/>
    <lineage>
        <taxon>Eukaryota</taxon>
        <taxon>Viridiplantae</taxon>
        <taxon>Streptophyta</taxon>
        <taxon>Embryophyta</taxon>
        <taxon>Tracheophyta</taxon>
        <taxon>Spermatophyta</taxon>
        <taxon>Magnoliopsida</taxon>
        <taxon>eudicotyledons</taxon>
        <taxon>Gunneridae</taxon>
        <taxon>Pentapetalae</taxon>
        <taxon>rosids</taxon>
        <taxon>malvids</taxon>
        <taxon>Sapindales</taxon>
        <taxon>Sapindaceae</taxon>
        <taxon>Hippocastanoideae</taxon>
        <taxon>Acereae</taxon>
        <taxon>Dipteronia</taxon>
    </lineage>
</organism>
<dbReference type="PRINTS" id="PR00463">
    <property type="entry name" value="EP450I"/>
</dbReference>